<keyword evidence="3 4" id="KW-0418">Kinase</keyword>
<evidence type="ECO:0000313" key="6">
    <source>
        <dbReference type="EMBL" id="MBK1704591.1"/>
    </source>
</evidence>
<evidence type="ECO:0000313" key="7">
    <source>
        <dbReference type="Proteomes" id="UP001296776"/>
    </source>
</evidence>
<keyword evidence="5" id="KW-0732">Signal</keyword>
<dbReference type="Proteomes" id="UP001296776">
    <property type="component" value="Unassembled WGS sequence"/>
</dbReference>
<dbReference type="InterPro" id="IPR018193">
    <property type="entry name" value="Glyc_kinase_flavodox-like_fold"/>
</dbReference>
<dbReference type="PIRSF" id="PIRSF006078">
    <property type="entry name" value="GlxK"/>
    <property type="match status" value="1"/>
</dbReference>
<name>A0AAJ0U3G9_9GAMM</name>
<dbReference type="Pfam" id="PF02595">
    <property type="entry name" value="Gly_kinase"/>
    <property type="match status" value="1"/>
</dbReference>
<dbReference type="GO" id="GO:0008887">
    <property type="term" value="F:glycerate kinase activity"/>
    <property type="evidence" value="ECO:0007669"/>
    <property type="project" value="UniProtKB-UniRule"/>
</dbReference>
<dbReference type="SUPFAM" id="SSF110738">
    <property type="entry name" value="Glycerate kinase I"/>
    <property type="match status" value="1"/>
</dbReference>
<reference evidence="6" key="1">
    <citation type="submission" date="2017-08" db="EMBL/GenBank/DDBJ databases">
        <authorList>
            <person name="Imhoff J.F."/>
            <person name="Rahn T."/>
            <person name="Kuenzel S."/>
            <person name="Neulinger S.C."/>
        </authorList>
    </citation>
    <scope>NUCLEOTIDE SEQUENCE</scope>
    <source>
        <strain evidence="6">DSM 11080</strain>
    </source>
</reference>
<dbReference type="EMBL" id="NRSJ01000012">
    <property type="protein sequence ID" value="MBK1704591.1"/>
    <property type="molecule type" value="Genomic_DNA"/>
</dbReference>
<keyword evidence="2 4" id="KW-0808">Transferase</keyword>
<comment type="similarity">
    <text evidence="1 4">Belongs to the glycerate kinase type-1 family.</text>
</comment>
<comment type="caution">
    <text evidence="6">The sequence shown here is derived from an EMBL/GenBank/DDBJ whole genome shotgun (WGS) entry which is preliminary data.</text>
</comment>
<dbReference type="GO" id="GO:0031388">
    <property type="term" value="P:organic acid phosphorylation"/>
    <property type="evidence" value="ECO:0007669"/>
    <property type="project" value="UniProtKB-UniRule"/>
</dbReference>
<sequence>MTLVMAPNALKGSCTAGAAAAALAAGARRVAAAAEIRQVPVADGGDGLVEIALQWPGAEPRTFRVTDPIQRPVAATLAWLPVQRTAIIEMALASGLALLATSKRDPARTTTFGTGELMRHALELGAETLIVGLGGSATNDGGIGMAAALGYRFLDATGCELEPVGMAVGQIAQIDCSGCDPRLQRVKVQAVCDVENPLTGARGAAWVYGPQKGATPAQVAELDAGLERLASRMREDLGCDPSAIAGAGAAGGLGAGLLAFCAAELRPGADVILDLIGFDTALAGADLVLTAEGQIDGQTAYGKAPAAVAARAKQHGVACFAIAGGLGAGREALHQLGLDALFSLCPGPISLDQAEQRVTELLADAAEQAVRAFLAGVRAQSSAGEGRYSHFA</sequence>
<feature type="signal peptide" evidence="5">
    <location>
        <begin position="1"/>
        <end position="18"/>
    </location>
</feature>
<dbReference type="InterPro" id="IPR004381">
    <property type="entry name" value="Glycerate_kinase"/>
</dbReference>
<dbReference type="Gene3D" id="3.40.50.10350">
    <property type="entry name" value="Glycerate kinase, domain 1"/>
    <property type="match status" value="1"/>
</dbReference>
<dbReference type="NCBIfam" id="TIGR00045">
    <property type="entry name" value="glycerate kinase"/>
    <property type="match status" value="1"/>
</dbReference>
<dbReference type="InterPro" id="IPR036129">
    <property type="entry name" value="Glycerate_kinase_sf"/>
</dbReference>
<keyword evidence="7" id="KW-1185">Reference proteome</keyword>
<gene>
    <name evidence="6" type="ORF">CKO40_08590</name>
</gene>
<dbReference type="PANTHER" id="PTHR21599:SF0">
    <property type="entry name" value="GLYCERATE KINASE"/>
    <property type="match status" value="1"/>
</dbReference>
<accession>A0AAJ0U3G9</accession>
<protein>
    <recommendedName>
        <fullName evidence="8">Glycerate kinase</fullName>
    </recommendedName>
</protein>
<evidence type="ECO:0000256" key="5">
    <source>
        <dbReference type="SAM" id="SignalP"/>
    </source>
</evidence>
<evidence type="ECO:0000256" key="1">
    <source>
        <dbReference type="ARBA" id="ARBA00006284"/>
    </source>
</evidence>
<reference evidence="6" key="2">
    <citation type="journal article" date="2020" name="Microorganisms">
        <title>Osmotic Adaptation and Compatible Solute Biosynthesis of Phototrophic Bacteria as Revealed from Genome Analyses.</title>
        <authorList>
            <person name="Imhoff J.F."/>
            <person name="Rahn T."/>
            <person name="Kunzel S."/>
            <person name="Keller A."/>
            <person name="Neulinger S.C."/>
        </authorList>
    </citation>
    <scope>NUCLEOTIDE SEQUENCE</scope>
    <source>
        <strain evidence="6">DSM 11080</strain>
    </source>
</reference>
<dbReference type="Gene3D" id="3.90.1510.10">
    <property type="entry name" value="Glycerate kinase, domain 2"/>
    <property type="match status" value="1"/>
</dbReference>
<dbReference type="InterPro" id="IPR018197">
    <property type="entry name" value="Glycerate_kinase_RE-like"/>
</dbReference>
<dbReference type="AlphaFoldDB" id="A0AAJ0U3G9"/>
<dbReference type="PANTHER" id="PTHR21599">
    <property type="entry name" value="GLYCERATE KINASE"/>
    <property type="match status" value="1"/>
</dbReference>
<evidence type="ECO:0000256" key="3">
    <source>
        <dbReference type="ARBA" id="ARBA00022777"/>
    </source>
</evidence>
<feature type="chain" id="PRO_5042572180" description="Glycerate kinase" evidence="5">
    <location>
        <begin position="19"/>
        <end position="392"/>
    </location>
</feature>
<evidence type="ECO:0000256" key="2">
    <source>
        <dbReference type="ARBA" id="ARBA00022679"/>
    </source>
</evidence>
<evidence type="ECO:0008006" key="8">
    <source>
        <dbReference type="Google" id="ProtNLM"/>
    </source>
</evidence>
<organism evidence="6 7">
    <name type="scientific">Halochromatium glycolicum</name>
    <dbReference type="NCBI Taxonomy" id="85075"/>
    <lineage>
        <taxon>Bacteria</taxon>
        <taxon>Pseudomonadati</taxon>
        <taxon>Pseudomonadota</taxon>
        <taxon>Gammaproteobacteria</taxon>
        <taxon>Chromatiales</taxon>
        <taxon>Chromatiaceae</taxon>
        <taxon>Halochromatium</taxon>
    </lineage>
</organism>
<proteinExistence type="inferred from homology"/>
<evidence type="ECO:0000256" key="4">
    <source>
        <dbReference type="PIRNR" id="PIRNR006078"/>
    </source>
</evidence>